<evidence type="ECO:0000259" key="1">
    <source>
        <dbReference type="Pfam" id="PF05050"/>
    </source>
</evidence>
<dbReference type="PANTHER" id="PTHR36973">
    <property type="entry name" value="SLL1456 PROTEIN-RELATED"/>
    <property type="match status" value="1"/>
</dbReference>
<dbReference type="PANTHER" id="PTHR36973:SF4">
    <property type="entry name" value="NODULATION PROTEIN"/>
    <property type="match status" value="1"/>
</dbReference>
<evidence type="ECO:0000313" key="3">
    <source>
        <dbReference type="Proteomes" id="UP000320386"/>
    </source>
</evidence>
<dbReference type="GO" id="GO:0008171">
    <property type="term" value="F:O-methyltransferase activity"/>
    <property type="evidence" value="ECO:0007669"/>
    <property type="project" value="TreeGrafter"/>
</dbReference>
<dbReference type="RefSeq" id="WP_236254723.1">
    <property type="nucleotide sequence ID" value="NZ_CP036280.1"/>
</dbReference>
<keyword evidence="2" id="KW-0489">Methyltransferase</keyword>
<dbReference type="SUPFAM" id="SSF53335">
    <property type="entry name" value="S-adenosyl-L-methionine-dependent methyltransferases"/>
    <property type="match status" value="1"/>
</dbReference>
<dbReference type="EMBL" id="CP036280">
    <property type="protein sequence ID" value="QDU71224.1"/>
    <property type="molecule type" value="Genomic_DNA"/>
</dbReference>
<dbReference type="InterPro" id="IPR053188">
    <property type="entry name" value="FkbM_Methyltransferase"/>
</dbReference>
<keyword evidence="2" id="KW-0808">Transferase</keyword>
<protein>
    <submittedName>
        <fullName evidence="2">2-O-methyltransferase NoeI</fullName>
        <ecNumber evidence="2">2.1.1.-</ecNumber>
    </submittedName>
</protein>
<feature type="domain" description="Methyltransferase FkbM" evidence="1">
    <location>
        <begin position="50"/>
        <end position="219"/>
    </location>
</feature>
<reference evidence="2 3" key="1">
    <citation type="submission" date="2019-02" db="EMBL/GenBank/DDBJ databases">
        <title>Deep-cultivation of Planctomycetes and their phenomic and genomic characterization uncovers novel biology.</title>
        <authorList>
            <person name="Wiegand S."/>
            <person name="Jogler M."/>
            <person name="Boedeker C."/>
            <person name="Pinto D."/>
            <person name="Vollmers J."/>
            <person name="Rivas-Marin E."/>
            <person name="Kohn T."/>
            <person name="Peeters S.H."/>
            <person name="Heuer A."/>
            <person name="Rast P."/>
            <person name="Oberbeckmann S."/>
            <person name="Bunk B."/>
            <person name="Jeske O."/>
            <person name="Meyerdierks A."/>
            <person name="Storesund J.E."/>
            <person name="Kallscheuer N."/>
            <person name="Luecker S."/>
            <person name="Lage O.M."/>
            <person name="Pohl T."/>
            <person name="Merkel B.J."/>
            <person name="Hornburger P."/>
            <person name="Mueller R.-W."/>
            <person name="Bruemmer F."/>
            <person name="Labrenz M."/>
            <person name="Spormann A.M."/>
            <person name="Op den Camp H."/>
            <person name="Overmann J."/>
            <person name="Amann R."/>
            <person name="Jetten M.S.M."/>
            <person name="Mascher T."/>
            <person name="Medema M.H."/>
            <person name="Devos D.P."/>
            <person name="Kaster A.-K."/>
            <person name="Ovreas L."/>
            <person name="Rohde M."/>
            <person name="Galperin M.Y."/>
            <person name="Jogler C."/>
        </authorList>
    </citation>
    <scope>NUCLEOTIDE SEQUENCE [LARGE SCALE GENOMIC DNA]</scope>
    <source>
        <strain evidence="2 3">Pan265</strain>
    </source>
</reference>
<dbReference type="GO" id="GO:0032259">
    <property type="term" value="P:methylation"/>
    <property type="evidence" value="ECO:0007669"/>
    <property type="project" value="UniProtKB-KW"/>
</dbReference>
<organism evidence="2 3">
    <name type="scientific">Mucisphaera calidilacus</name>
    <dbReference type="NCBI Taxonomy" id="2527982"/>
    <lineage>
        <taxon>Bacteria</taxon>
        <taxon>Pseudomonadati</taxon>
        <taxon>Planctomycetota</taxon>
        <taxon>Phycisphaerae</taxon>
        <taxon>Phycisphaerales</taxon>
        <taxon>Phycisphaeraceae</taxon>
        <taxon>Mucisphaera</taxon>
    </lineage>
</organism>
<dbReference type="KEGG" id="mcad:Pan265_10730"/>
<keyword evidence="3" id="KW-1185">Reference proteome</keyword>
<dbReference type="InterPro" id="IPR029063">
    <property type="entry name" value="SAM-dependent_MTases_sf"/>
</dbReference>
<accession>A0A518BWC0</accession>
<name>A0A518BWC0_9BACT</name>
<dbReference type="Pfam" id="PF05050">
    <property type="entry name" value="Methyltransf_21"/>
    <property type="match status" value="1"/>
</dbReference>
<dbReference type="Gene3D" id="3.40.50.150">
    <property type="entry name" value="Vaccinia Virus protein VP39"/>
    <property type="match status" value="1"/>
</dbReference>
<dbReference type="InterPro" id="IPR006342">
    <property type="entry name" value="FkbM_mtfrase"/>
</dbReference>
<gene>
    <name evidence="2" type="primary">noeI</name>
    <name evidence="2" type="ORF">Pan265_10730</name>
</gene>
<dbReference type="Proteomes" id="UP000320386">
    <property type="component" value="Chromosome"/>
</dbReference>
<dbReference type="AlphaFoldDB" id="A0A518BWC0"/>
<evidence type="ECO:0000313" key="2">
    <source>
        <dbReference type="EMBL" id="QDU71224.1"/>
    </source>
</evidence>
<dbReference type="EC" id="2.1.1.-" evidence="2"/>
<sequence>MLQALKQRYWHIRGRIGKWINPPSISLTPGDWLEDVARLVPDDQSLTLVDGGAHTGDMASKFLAKLPRLHVHAFEPNADLHDRLTHNLAGVPGSIHTAALGDRTGTTEIEINSSPMTSSLLPTSSLSHQYFPDATELSETRSIPVTRLDDWAQDAGIEAIDILKLDLQGFEKQALEGARKLLRRGVRCVVLEVNFAPFYEGCSLFGDVDAILREEGYQLFNLYNLCTHRPVNHIGSADAIYIPRDRWEQLIADNAGDNVRLAA</sequence>
<proteinExistence type="predicted"/>
<dbReference type="NCBIfam" id="TIGR01444">
    <property type="entry name" value="fkbM_fam"/>
    <property type="match status" value="1"/>
</dbReference>